<comment type="caution">
    <text evidence="1">The sequence shown here is derived from an EMBL/GenBank/DDBJ whole genome shotgun (WGS) entry which is preliminary data.</text>
</comment>
<dbReference type="AlphaFoldDB" id="A0A7W5DPJ1"/>
<gene>
    <name evidence="1" type="ORF">FHX64_000583</name>
</gene>
<organism evidence="1 2">
    <name type="scientific">Microbacter margulisiae</name>
    <dbReference type="NCBI Taxonomy" id="1350067"/>
    <lineage>
        <taxon>Bacteria</taxon>
        <taxon>Pseudomonadati</taxon>
        <taxon>Bacteroidota</taxon>
        <taxon>Bacteroidia</taxon>
        <taxon>Bacteroidales</taxon>
        <taxon>Porphyromonadaceae</taxon>
        <taxon>Microbacter</taxon>
    </lineage>
</organism>
<reference evidence="1 2" key="1">
    <citation type="submission" date="2020-08" db="EMBL/GenBank/DDBJ databases">
        <title>Genomic Encyclopedia of Type Strains, Phase IV (KMG-IV): sequencing the most valuable type-strain genomes for metagenomic binning, comparative biology and taxonomic classification.</title>
        <authorList>
            <person name="Goeker M."/>
        </authorList>
    </citation>
    <scope>NUCLEOTIDE SEQUENCE [LARGE SCALE GENOMIC DNA]</scope>
    <source>
        <strain evidence="1 2">DSM 27471</strain>
    </source>
</reference>
<sequence length="290" mass="31860">MKRPLFIWLLLGVSLALFAQKGTYLKGFEINGSASLGVNALSYLNTGGNRADGPGMGLGIGVAFFKNEHWGLSTGLNFTNYTSFASFANNYTFTNYTVDSDGQPCNVNFKLNNTKEVDVAYQMSIPLMVNYRYYLPTGNALFAAGGLKVSFPLGSTYRVTSGNVTTTGYYPDLNATISNIPELGFTSNDIKGLHGTTSFKSTYMASFEIGYLLRRQKNSFLTFSLYGDLGLNNLRRTYTSTPLMYNYYLYGGLPGSDLVNQVKLYSVGIKISWNIHLSGGGELPTLHEKK</sequence>
<evidence type="ECO:0000313" key="1">
    <source>
        <dbReference type="EMBL" id="MBB3186420.1"/>
    </source>
</evidence>
<dbReference type="EMBL" id="JACHYB010000001">
    <property type="protein sequence ID" value="MBB3186420.1"/>
    <property type="molecule type" value="Genomic_DNA"/>
</dbReference>
<evidence type="ECO:0000313" key="2">
    <source>
        <dbReference type="Proteomes" id="UP000544222"/>
    </source>
</evidence>
<name>A0A7W5DPJ1_9PORP</name>
<protein>
    <recommendedName>
        <fullName evidence="3">Outer membrane protein beta-barrel domain-containing protein</fullName>
    </recommendedName>
</protein>
<evidence type="ECO:0008006" key="3">
    <source>
        <dbReference type="Google" id="ProtNLM"/>
    </source>
</evidence>
<dbReference type="RefSeq" id="WP_183412317.1">
    <property type="nucleotide sequence ID" value="NZ_JACHYB010000001.1"/>
</dbReference>
<dbReference type="Proteomes" id="UP000544222">
    <property type="component" value="Unassembled WGS sequence"/>
</dbReference>
<keyword evidence="2" id="KW-1185">Reference proteome</keyword>
<proteinExistence type="predicted"/>
<accession>A0A7W5DPJ1</accession>